<feature type="region of interest" description="Disordered" evidence="1">
    <location>
        <begin position="213"/>
        <end position="239"/>
    </location>
</feature>
<dbReference type="PANTHER" id="PTHR46535">
    <property type="entry name" value="NEDD4-BINDING PROTEIN 2"/>
    <property type="match status" value="1"/>
</dbReference>
<dbReference type="Proteomes" id="UP000717696">
    <property type="component" value="Unassembled WGS sequence"/>
</dbReference>
<feature type="region of interest" description="Disordered" evidence="1">
    <location>
        <begin position="99"/>
        <end position="133"/>
    </location>
</feature>
<dbReference type="InterPro" id="IPR052772">
    <property type="entry name" value="Endo/PolyKinase_Domain-Protein"/>
</dbReference>
<dbReference type="SMART" id="SM00463">
    <property type="entry name" value="SMR"/>
    <property type="match status" value="1"/>
</dbReference>
<protein>
    <recommendedName>
        <fullName evidence="2">Smr domain-containing protein</fullName>
    </recommendedName>
</protein>
<evidence type="ECO:0000256" key="1">
    <source>
        <dbReference type="SAM" id="MobiDB-lite"/>
    </source>
</evidence>
<organism evidence="3 4">
    <name type="scientific">Dactylonectria estremocensis</name>
    <dbReference type="NCBI Taxonomy" id="1079267"/>
    <lineage>
        <taxon>Eukaryota</taxon>
        <taxon>Fungi</taxon>
        <taxon>Dikarya</taxon>
        <taxon>Ascomycota</taxon>
        <taxon>Pezizomycotina</taxon>
        <taxon>Sordariomycetes</taxon>
        <taxon>Hypocreomycetidae</taxon>
        <taxon>Hypocreales</taxon>
        <taxon>Nectriaceae</taxon>
        <taxon>Dactylonectria</taxon>
    </lineage>
</organism>
<reference evidence="3" key="1">
    <citation type="journal article" date="2021" name="Nat. Commun.">
        <title>Genetic determinants of endophytism in the Arabidopsis root mycobiome.</title>
        <authorList>
            <person name="Mesny F."/>
            <person name="Miyauchi S."/>
            <person name="Thiergart T."/>
            <person name="Pickel B."/>
            <person name="Atanasova L."/>
            <person name="Karlsson M."/>
            <person name="Huettel B."/>
            <person name="Barry K.W."/>
            <person name="Haridas S."/>
            <person name="Chen C."/>
            <person name="Bauer D."/>
            <person name="Andreopoulos W."/>
            <person name="Pangilinan J."/>
            <person name="LaButti K."/>
            <person name="Riley R."/>
            <person name="Lipzen A."/>
            <person name="Clum A."/>
            <person name="Drula E."/>
            <person name="Henrissat B."/>
            <person name="Kohler A."/>
            <person name="Grigoriev I.V."/>
            <person name="Martin F.M."/>
            <person name="Hacquard S."/>
        </authorList>
    </citation>
    <scope>NUCLEOTIDE SEQUENCE</scope>
    <source>
        <strain evidence="3">MPI-CAGE-AT-0021</strain>
    </source>
</reference>
<feature type="domain" description="Smr" evidence="2">
    <location>
        <begin position="479"/>
        <end position="562"/>
    </location>
</feature>
<feature type="compositionally biased region" description="Basic residues" evidence="1">
    <location>
        <begin position="228"/>
        <end position="237"/>
    </location>
</feature>
<dbReference type="GO" id="GO:0005634">
    <property type="term" value="C:nucleus"/>
    <property type="evidence" value="ECO:0007669"/>
    <property type="project" value="TreeGrafter"/>
</dbReference>
<name>A0A9P9DC33_9HYPO</name>
<dbReference type="PROSITE" id="PS50828">
    <property type="entry name" value="SMR"/>
    <property type="match status" value="1"/>
</dbReference>
<dbReference type="PANTHER" id="PTHR46535:SF1">
    <property type="entry name" value="NEDD4-BINDING PROTEIN 2"/>
    <property type="match status" value="1"/>
</dbReference>
<evidence type="ECO:0000313" key="3">
    <source>
        <dbReference type="EMBL" id="KAH7116518.1"/>
    </source>
</evidence>
<feature type="compositionally biased region" description="Low complexity" evidence="1">
    <location>
        <begin position="123"/>
        <end position="133"/>
    </location>
</feature>
<accession>A0A9P9DC33</accession>
<proteinExistence type="predicted"/>
<dbReference type="AlphaFoldDB" id="A0A9P9DC33"/>
<evidence type="ECO:0000313" key="4">
    <source>
        <dbReference type="Proteomes" id="UP000717696"/>
    </source>
</evidence>
<feature type="compositionally biased region" description="Polar residues" evidence="1">
    <location>
        <begin position="109"/>
        <end position="122"/>
    </location>
</feature>
<dbReference type="OrthoDB" id="4080456at2759"/>
<comment type="caution">
    <text evidence="3">The sequence shown here is derived from an EMBL/GenBank/DDBJ whole genome shotgun (WGS) entry which is preliminary data.</text>
</comment>
<dbReference type="EMBL" id="JAGMUU010000036">
    <property type="protein sequence ID" value="KAH7116518.1"/>
    <property type="molecule type" value="Genomic_DNA"/>
</dbReference>
<dbReference type="InterPro" id="IPR002625">
    <property type="entry name" value="Smr_dom"/>
</dbReference>
<gene>
    <name evidence="3" type="ORF">B0J13DRAFT_459298</name>
</gene>
<dbReference type="InterPro" id="IPR036063">
    <property type="entry name" value="Smr_dom_sf"/>
</dbReference>
<keyword evidence="4" id="KW-1185">Reference proteome</keyword>
<dbReference type="CDD" id="cd14279">
    <property type="entry name" value="CUE"/>
    <property type="match status" value="1"/>
</dbReference>
<sequence>MPEPVKATKEVERKQDKLVEKVEVAKEVDEVAAREAAEAEESFRSLLVESFRSLLDEALIVAIASDYDLTKESGYQSAKNILEELVGNVSSGEAAGISPSGIAEGPNEMTDSSSTTEITNSQDFFSSNDADTTDTDLTSLTSGGLYRVPELTTFDDENEDSKFVLLQSMFIEIKEYDIKHSLKKANGDFQAALDDLLTIQYLKATGQEKKGVDGFFNPEGDSVEGGKKSRRRKKGKKPLVNDNMNTANMATSSDVLKDKKRQDEIAYLADRLDLPFNKVSDIYCQKRFAIGATAVEILDQHISLGIEAQDDESKRNTTELADKYRNVPEHYIATIVQITSSISQWADDIAALLSKHFAKNSWTQKLPMDYALTPLLEEDLEEFETISPSKAAASKIFRQPAPQPADRITYTQVVEEANQYTRARREAAQLSLRGASNPLYRQAAGYYAGLGREQSRYEEHLFSTAADNLVDGQSTPSTIDLHGVYVQDGVRIAKARVQSWWDALGESRSEEASQQPLTVITGLGRHSAGGASQLRQGVAAALLQEGWKMRVETGRFVVTGRR</sequence>
<dbReference type="SUPFAM" id="SSF160443">
    <property type="entry name" value="SMR domain-like"/>
    <property type="match status" value="1"/>
</dbReference>
<evidence type="ECO:0000259" key="2">
    <source>
        <dbReference type="PROSITE" id="PS50828"/>
    </source>
</evidence>
<dbReference type="Gene3D" id="3.30.1370.110">
    <property type="match status" value="1"/>
</dbReference>
<dbReference type="GO" id="GO:0004519">
    <property type="term" value="F:endonuclease activity"/>
    <property type="evidence" value="ECO:0007669"/>
    <property type="project" value="TreeGrafter"/>
</dbReference>